<comment type="caution">
    <text evidence="8">The sequence shown here is derived from an EMBL/GenBank/DDBJ whole genome shotgun (WGS) entry which is preliminary data.</text>
</comment>
<keyword evidence="4 6" id="KW-1133">Transmembrane helix</keyword>
<name>A0A9D5HC95_9LILI</name>
<evidence type="ECO:0000256" key="6">
    <source>
        <dbReference type="SAM" id="Phobius"/>
    </source>
</evidence>
<evidence type="ECO:0000313" key="8">
    <source>
        <dbReference type="EMBL" id="KAJ0971040.1"/>
    </source>
</evidence>
<feature type="transmembrane region" description="Helical" evidence="6">
    <location>
        <begin position="404"/>
        <end position="422"/>
    </location>
</feature>
<feature type="transmembrane region" description="Helical" evidence="6">
    <location>
        <begin position="72"/>
        <end position="91"/>
    </location>
</feature>
<dbReference type="GO" id="GO:0016020">
    <property type="term" value="C:membrane"/>
    <property type="evidence" value="ECO:0007669"/>
    <property type="project" value="UniProtKB-SubCell"/>
</dbReference>
<accession>A0A9D5HC95</accession>
<keyword evidence="3 6" id="KW-0812">Transmembrane</keyword>
<feature type="transmembrane region" description="Helical" evidence="6">
    <location>
        <begin position="201"/>
        <end position="223"/>
    </location>
</feature>
<keyword evidence="9" id="KW-1185">Reference proteome</keyword>
<dbReference type="InterPro" id="IPR000109">
    <property type="entry name" value="POT_fam"/>
</dbReference>
<dbReference type="GO" id="GO:0022857">
    <property type="term" value="F:transmembrane transporter activity"/>
    <property type="evidence" value="ECO:0007669"/>
    <property type="project" value="InterPro"/>
</dbReference>
<evidence type="ECO:0000256" key="2">
    <source>
        <dbReference type="ARBA" id="ARBA00005982"/>
    </source>
</evidence>
<protein>
    <submittedName>
        <fullName evidence="8">Uncharacterized protein</fullName>
    </submittedName>
</protein>
<dbReference type="Proteomes" id="UP001085076">
    <property type="component" value="Miscellaneous, Linkage group lg05"/>
</dbReference>
<comment type="subcellular location">
    <subcellularLocation>
        <location evidence="1">Membrane</location>
        <topology evidence="1">Multi-pass membrane protein</topology>
    </subcellularLocation>
</comment>
<evidence type="ECO:0000313" key="9">
    <source>
        <dbReference type="Proteomes" id="UP001085076"/>
    </source>
</evidence>
<evidence type="ECO:0000256" key="3">
    <source>
        <dbReference type="ARBA" id="ARBA00022692"/>
    </source>
</evidence>
<dbReference type="PANTHER" id="PTHR11654">
    <property type="entry name" value="OLIGOPEPTIDE TRANSPORTER-RELATED"/>
    <property type="match status" value="1"/>
</dbReference>
<dbReference type="AlphaFoldDB" id="A0A9D5HC95"/>
<feature type="transmembrane region" description="Helical" evidence="6">
    <location>
        <begin position="47"/>
        <end position="66"/>
    </location>
</feature>
<sequence length="445" mass="49504">MAMFYLSIYMLALGNGACEPSLATFGSNQFDEECPGEKPGKNSFYSYFYVATNLGSLFAETVLAYIQNLGQWTLAFWVSVSCSVVAYVLFLSGSVRYRYFKPCGNPLARFCQVVVAAWKKSEVEIPGEDDKLFEVHERNGSGSDRAGGRRILHTKAFRFFDHAAIITSKDEIMGSNRSSDYNPWNLCTVTQVEEVKCIMRLLPIWFCTIFFSVIIVQMASLFVEQGAAMKTTINSFHIPPASMTLFDIISVSLFIVFYDKLIAPAYAKLMKTVPEGPSEITKMGIGLVIAFMGMITAGLVEQQRLKYAQKGGTELSSLSILWQVPQYILIGVSEAFVYVGQLDFFGSQTPDGMKSTGIGLCMFSNFLGSYLCSFIVSIVMEVTTKGGRPGWIPANLNDGHLDRFFFLMAGLTVFELLGYIWCARYYKFKSLESKGVASETSVEMV</sequence>
<keyword evidence="5 6" id="KW-0472">Membrane</keyword>
<feature type="chain" id="PRO_5038393973" evidence="7">
    <location>
        <begin position="19"/>
        <end position="445"/>
    </location>
</feature>
<organism evidence="8 9">
    <name type="scientific">Dioscorea zingiberensis</name>
    <dbReference type="NCBI Taxonomy" id="325984"/>
    <lineage>
        <taxon>Eukaryota</taxon>
        <taxon>Viridiplantae</taxon>
        <taxon>Streptophyta</taxon>
        <taxon>Embryophyta</taxon>
        <taxon>Tracheophyta</taxon>
        <taxon>Spermatophyta</taxon>
        <taxon>Magnoliopsida</taxon>
        <taxon>Liliopsida</taxon>
        <taxon>Dioscoreales</taxon>
        <taxon>Dioscoreaceae</taxon>
        <taxon>Dioscorea</taxon>
    </lineage>
</organism>
<feature type="signal peptide" evidence="7">
    <location>
        <begin position="1"/>
        <end position="18"/>
    </location>
</feature>
<dbReference type="OrthoDB" id="8904098at2759"/>
<feature type="transmembrane region" description="Helical" evidence="6">
    <location>
        <begin position="243"/>
        <end position="262"/>
    </location>
</feature>
<evidence type="ECO:0000256" key="4">
    <source>
        <dbReference type="ARBA" id="ARBA00022989"/>
    </source>
</evidence>
<dbReference type="SUPFAM" id="SSF103473">
    <property type="entry name" value="MFS general substrate transporter"/>
    <property type="match status" value="1"/>
</dbReference>
<comment type="similarity">
    <text evidence="2">Belongs to the major facilitator superfamily. Proton-dependent oligopeptide transporter (POT/PTR) (TC 2.A.17) family.</text>
</comment>
<dbReference type="InterPro" id="IPR036259">
    <property type="entry name" value="MFS_trans_sf"/>
</dbReference>
<keyword evidence="7" id="KW-0732">Signal</keyword>
<feature type="transmembrane region" description="Helical" evidence="6">
    <location>
        <begin position="320"/>
        <end position="339"/>
    </location>
</feature>
<feature type="transmembrane region" description="Helical" evidence="6">
    <location>
        <begin position="283"/>
        <end position="300"/>
    </location>
</feature>
<feature type="transmembrane region" description="Helical" evidence="6">
    <location>
        <begin position="360"/>
        <end position="384"/>
    </location>
</feature>
<dbReference type="Pfam" id="PF00854">
    <property type="entry name" value="PTR2"/>
    <property type="match status" value="1"/>
</dbReference>
<proteinExistence type="inferred from homology"/>
<evidence type="ECO:0000256" key="7">
    <source>
        <dbReference type="SAM" id="SignalP"/>
    </source>
</evidence>
<dbReference type="EMBL" id="JAGGNH010000005">
    <property type="protein sequence ID" value="KAJ0971040.1"/>
    <property type="molecule type" value="Genomic_DNA"/>
</dbReference>
<evidence type="ECO:0000256" key="1">
    <source>
        <dbReference type="ARBA" id="ARBA00004141"/>
    </source>
</evidence>
<reference evidence="8" key="2">
    <citation type="journal article" date="2022" name="Hortic Res">
        <title>The genome of Dioscorea zingiberensis sheds light on the biosynthesis, origin and evolution of the medicinally important diosgenin saponins.</title>
        <authorList>
            <person name="Li Y."/>
            <person name="Tan C."/>
            <person name="Li Z."/>
            <person name="Guo J."/>
            <person name="Li S."/>
            <person name="Chen X."/>
            <person name="Wang C."/>
            <person name="Dai X."/>
            <person name="Yang H."/>
            <person name="Song W."/>
            <person name="Hou L."/>
            <person name="Xu J."/>
            <person name="Tong Z."/>
            <person name="Xu A."/>
            <person name="Yuan X."/>
            <person name="Wang W."/>
            <person name="Yang Q."/>
            <person name="Chen L."/>
            <person name="Sun Z."/>
            <person name="Wang K."/>
            <person name="Pan B."/>
            <person name="Chen J."/>
            <person name="Bao Y."/>
            <person name="Liu F."/>
            <person name="Qi X."/>
            <person name="Gang D.R."/>
            <person name="Wen J."/>
            <person name="Li J."/>
        </authorList>
    </citation>
    <scope>NUCLEOTIDE SEQUENCE</scope>
    <source>
        <strain evidence="8">Dzin_1.0</strain>
    </source>
</reference>
<gene>
    <name evidence="8" type="ORF">J5N97_018999</name>
</gene>
<dbReference type="Gene3D" id="1.20.1250.20">
    <property type="entry name" value="MFS general substrate transporter like domains"/>
    <property type="match status" value="1"/>
</dbReference>
<evidence type="ECO:0000256" key="5">
    <source>
        <dbReference type="ARBA" id="ARBA00023136"/>
    </source>
</evidence>
<reference evidence="8" key="1">
    <citation type="submission" date="2021-03" db="EMBL/GenBank/DDBJ databases">
        <authorList>
            <person name="Li Z."/>
            <person name="Yang C."/>
        </authorList>
    </citation>
    <scope>NUCLEOTIDE SEQUENCE</scope>
    <source>
        <strain evidence="8">Dzin_1.0</strain>
        <tissue evidence="8">Leaf</tissue>
    </source>
</reference>